<protein>
    <submittedName>
        <fullName evidence="3">Protein NAT2</fullName>
    </submittedName>
</protein>
<dbReference type="InterPro" id="IPR045866">
    <property type="entry name" value="FAM210A/B-like"/>
</dbReference>
<organism evidence="3 4">
    <name type="scientific">Kluyveromyces marxianus</name>
    <name type="common">Yeast</name>
    <name type="synonym">Candida kefyr</name>
    <dbReference type="NCBI Taxonomy" id="4911"/>
    <lineage>
        <taxon>Eukaryota</taxon>
        <taxon>Fungi</taxon>
        <taxon>Dikarya</taxon>
        <taxon>Ascomycota</taxon>
        <taxon>Saccharomycotina</taxon>
        <taxon>Saccharomycetes</taxon>
        <taxon>Saccharomycetales</taxon>
        <taxon>Saccharomycetaceae</taxon>
        <taxon>Kluyveromyces</taxon>
    </lineage>
</organism>
<reference evidence="3 4" key="1">
    <citation type="submission" date="2016-03" db="EMBL/GenBank/DDBJ databases">
        <title>How can Kluyveromyces marxianus grow so fast - potential evolutionary course in Saccharomyces Complex revealed by comparative genomics.</title>
        <authorList>
            <person name="Mo W."/>
            <person name="Lu W."/>
            <person name="Yang X."/>
            <person name="Qi J."/>
            <person name="Lv H."/>
        </authorList>
    </citation>
    <scope>NUCLEOTIDE SEQUENCE [LARGE SCALE GENOMIC DNA]</scope>
    <source>
        <strain evidence="3 4">FIM1</strain>
    </source>
</reference>
<keyword evidence="4" id="KW-1185">Reference proteome</keyword>
<feature type="domain" description="DUF1279" evidence="2">
    <location>
        <begin position="38"/>
        <end position="156"/>
    </location>
</feature>
<evidence type="ECO:0000313" key="3">
    <source>
        <dbReference type="EMBL" id="QGN14253.1"/>
    </source>
</evidence>
<dbReference type="EMBL" id="CP015055">
    <property type="protein sequence ID" value="QGN14253.1"/>
    <property type="molecule type" value="Genomic_DNA"/>
</dbReference>
<gene>
    <name evidence="3" type="primary">NAT2</name>
    <name evidence="3" type="ORF">FIM1_909</name>
</gene>
<evidence type="ECO:0000256" key="1">
    <source>
        <dbReference type="SAM" id="Coils"/>
    </source>
</evidence>
<accession>A0ABX6EPQ6</accession>
<evidence type="ECO:0000313" key="4">
    <source>
        <dbReference type="Proteomes" id="UP000422736"/>
    </source>
</evidence>
<dbReference type="Proteomes" id="UP000422736">
    <property type="component" value="Chromosome 2"/>
</dbReference>
<name>A0ABX6EPQ6_KLUMA</name>
<dbReference type="PANTHER" id="PTHR21377">
    <property type="entry name" value="PROTEIN FAM210B, MITOCHONDRIAL"/>
    <property type="match status" value="1"/>
</dbReference>
<dbReference type="PANTHER" id="PTHR21377:SF0">
    <property type="entry name" value="PROTEIN FAM210B, MITOCHONDRIAL"/>
    <property type="match status" value="1"/>
</dbReference>
<dbReference type="InterPro" id="IPR009688">
    <property type="entry name" value="FAM210A/B-like_dom"/>
</dbReference>
<feature type="coiled-coil region" evidence="1">
    <location>
        <begin position="86"/>
        <end position="113"/>
    </location>
</feature>
<dbReference type="Pfam" id="PF06916">
    <property type="entry name" value="FAM210A-B_dom"/>
    <property type="match status" value="1"/>
</dbReference>
<proteinExistence type="predicted"/>
<keyword evidence="1" id="KW-0175">Coiled coil</keyword>
<evidence type="ECO:0000259" key="2">
    <source>
        <dbReference type="Pfam" id="PF06916"/>
    </source>
</evidence>
<sequence length="217" mass="24696">MFRVVGNLGLKQSIRYGFNPAIRRAYSNSANVKEPTGLKKLIKQYGWSALGVYLGLSCIDLPICFFAVHSLGEETIKVYINRVKQLADFGKDEEELRQEIKEKQRKDEENRQLGIQDKSTWERVKESTLLTEFLIAYGIHKSLIFIRVPITAAVTPSVVKFMRRFGFSAEKFNKGFKTMADGAKVRNKSGKPDDFIKNGSLPKSEASKGRKWFDGMM</sequence>